<organism evidence="8">
    <name type="scientific">bioreactor metagenome</name>
    <dbReference type="NCBI Taxonomy" id="1076179"/>
    <lineage>
        <taxon>unclassified sequences</taxon>
        <taxon>metagenomes</taxon>
        <taxon>ecological metagenomes</taxon>
    </lineage>
</organism>
<comment type="caution">
    <text evidence="8">The sequence shown here is derived from an EMBL/GenBank/DDBJ whole genome shotgun (WGS) entry which is preliminary data.</text>
</comment>
<evidence type="ECO:0000256" key="1">
    <source>
        <dbReference type="ARBA" id="ARBA00004141"/>
    </source>
</evidence>
<sequence>MIAESFLQMLPILLVVLGGYLVSGLYSIKVQDLVKVVSDFFLPALIFISLTESNLSGQAIADMAKASAVVCILLFAAAFLWAKLAKEDIRSAVPPLVFMNSGFLGIPLMKLWGGLEAMNLILIYDQVQGMFMFTLGIMVITGGFSKKSFLSMLHSPILWSVALGFLFRLTPLSMPQSLVNTFTFAGEAASPLAAFALGVSIRTIQYTFSWNLIGALLLRFVGGYLIGYVAVLAFGLTGLARTVVLVSTALPSAMFTSILPLRYGLPNQFASTMVLTSTLLGVLTIPLSFALAG</sequence>
<feature type="transmembrane region" description="Helical" evidence="7">
    <location>
        <begin position="63"/>
        <end position="84"/>
    </location>
</feature>
<comment type="subcellular location">
    <subcellularLocation>
        <location evidence="1">Membrane</location>
        <topology evidence="1">Multi-pass membrane protein</topology>
    </subcellularLocation>
</comment>
<proteinExistence type="predicted"/>
<evidence type="ECO:0000256" key="6">
    <source>
        <dbReference type="ARBA" id="ARBA00023136"/>
    </source>
</evidence>
<evidence type="ECO:0000256" key="7">
    <source>
        <dbReference type="SAM" id="Phobius"/>
    </source>
</evidence>
<evidence type="ECO:0000256" key="2">
    <source>
        <dbReference type="ARBA" id="ARBA00022448"/>
    </source>
</evidence>
<feature type="transmembrane region" description="Helical" evidence="7">
    <location>
        <begin position="273"/>
        <end position="292"/>
    </location>
</feature>
<dbReference type="GO" id="GO:0055085">
    <property type="term" value="P:transmembrane transport"/>
    <property type="evidence" value="ECO:0007669"/>
    <property type="project" value="InterPro"/>
</dbReference>
<evidence type="ECO:0000256" key="5">
    <source>
        <dbReference type="ARBA" id="ARBA00022989"/>
    </source>
</evidence>
<protein>
    <recommendedName>
        <fullName evidence="9">Membrane transport protein</fullName>
    </recommendedName>
</protein>
<evidence type="ECO:0000313" key="8">
    <source>
        <dbReference type="EMBL" id="MPM02846.1"/>
    </source>
</evidence>
<feature type="transmembrane region" description="Helical" evidence="7">
    <location>
        <begin position="182"/>
        <end position="204"/>
    </location>
</feature>
<evidence type="ECO:0000256" key="3">
    <source>
        <dbReference type="ARBA" id="ARBA00022475"/>
    </source>
</evidence>
<feature type="transmembrane region" description="Helical" evidence="7">
    <location>
        <begin position="96"/>
        <end position="115"/>
    </location>
</feature>
<feature type="transmembrane region" description="Helical" evidence="7">
    <location>
        <begin position="242"/>
        <end position="261"/>
    </location>
</feature>
<dbReference type="PANTHER" id="PTHR36838">
    <property type="entry name" value="AUXIN EFFLUX CARRIER FAMILY PROTEIN"/>
    <property type="match status" value="1"/>
</dbReference>
<reference evidence="8" key="1">
    <citation type="submission" date="2019-08" db="EMBL/GenBank/DDBJ databases">
        <authorList>
            <person name="Kucharzyk K."/>
            <person name="Murdoch R.W."/>
            <person name="Higgins S."/>
            <person name="Loffler F."/>
        </authorList>
    </citation>
    <scope>NUCLEOTIDE SEQUENCE</scope>
</reference>
<dbReference type="InterPro" id="IPR004776">
    <property type="entry name" value="Mem_transp_PIN-like"/>
</dbReference>
<feature type="transmembrane region" description="Helical" evidence="7">
    <location>
        <begin position="33"/>
        <end position="51"/>
    </location>
</feature>
<keyword evidence="3" id="KW-1003">Cell membrane</keyword>
<evidence type="ECO:0000256" key="4">
    <source>
        <dbReference type="ARBA" id="ARBA00022692"/>
    </source>
</evidence>
<keyword evidence="4 7" id="KW-0812">Transmembrane</keyword>
<dbReference type="EMBL" id="VSSQ01000902">
    <property type="protein sequence ID" value="MPM02846.1"/>
    <property type="molecule type" value="Genomic_DNA"/>
</dbReference>
<dbReference type="Pfam" id="PF03547">
    <property type="entry name" value="Mem_trans"/>
    <property type="match status" value="2"/>
</dbReference>
<keyword evidence="5 7" id="KW-1133">Transmembrane helix</keyword>
<dbReference type="PANTHER" id="PTHR36838:SF1">
    <property type="entry name" value="SLR1864 PROTEIN"/>
    <property type="match status" value="1"/>
</dbReference>
<name>A0A644WG57_9ZZZZ</name>
<feature type="transmembrane region" description="Helical" evidence="7">
    <location>
        <begin position="216"/>
        <end position="236"/>
    </location>
</feature>
<keyword evidence="6 7" id="KW-0472">Membrane</keyword>
<gene>
    <name evidence="8" type="ORF">SDC9_49101</name>
</gene>
<feature type="transmembrane region" description="Helical" evidence="7">
    <location>
        <begin position="121"/>
        <end position="140"/>
    </location>
</feature>
<accession>A0A644WG57</accession>
<dbReference type="AlphaFoldDB" id="A0A644WG57"/>
<evidence type="ECO:0008006" key="9">
    <source>
        <dbReference type="Google" id="ProtNLM"/>
    </source>
</evidence>
<dbReference type="GO" id="GO:0016020">
    <property type="term" value="C:membrane"/>
    <property type="evidence" value="ECO:0007669"/>
    <property type="project" value="UniProtKB-SubCell"/>
</dbReference>
<feature type="transmembrane region" description="Helical" evidence="7">
    <location>
        <begin position="6"/>
        <end position="26"/>
    </location>
</feature>
<keyword evidence="2" id="KW-0813">Transport</keyword>
<feature type="transmembrane region" description="Helical" evidence="7">
    <location>
        <begin position="152"/>
        <end position="170"/>
    </location>
</feature>